<dbReference type="Proteomes" id="UP001163882">
    <property type="component" value="Chromosome"/>
</dbReference>
<keyword evidence="3" id="KW-1003">Cell membrane</keyword>
<dbReference type="PANTHER" id="PTHR33452">
    <property type="entry name" value="OXIDOREDUCTASE CATD-RELATED"/>
    <property type="match status" value="1"/>
</dbReference>
<evidence type="ECO:0000256" key="7">
    <source>
        <dbReference type="SAM" id="Phobius"/>
    </source>
</evidence>
<organism evidence="8 9">
    <name type="scientific">Pelagibacterium flavum</name>
    <dbReference type="NCBI Taxonomy" id="2984530"/>
    <lineage>
        <taxon>Bacteria</taxon>
        <taxon>Pseudomonadati</taxon>
        <taxon>Pseudomonadota</taxon>
        <taxon>Alphaproteobacteria</taxon>
        <taxon>Hyphomicrobiales</taxon>
        <taxon>Devosiaceae</taxon>
        <taxon>Pelagibacterium</taxon>
    </lineage>
</organism>
<dbReference type="RefSeq" id="WP_264225207.1">
    <property type="nucleotide sequence ID" value="NZ_CP107716.1"/>
</dbReference>
<feature type="transmembrane region" description="Helical" evidence="7">
    <location>
        <begin position="46"/>
        <end position="63"/>
    </location>
</feature>
<evidence type="ECO:0000256" key="2">
    <source>
        <dbReference type="ARBA" id="ARBA00006679"/>
    </source>
</evidence>
<dbReference type="InterPro" id="IPR051907">
    <property type="entry name" value="DoxX-like_oxidoreductase"/>
</dbReference>
<evidence type="ECO:0000256" key="1">
    <source>
        <dbReference type="ARBA" id="ARBA00004651"/>
    </source>
</evidence>
<dbReference type="EMBL" id="CP107716">
    <property type="protein sequence ID" value="UYQ71556.1"/>
    <property type="molecule type" value="Genomic_DNA"/>
</dbReference>
<evidence type="ECO:0000256" key="3">
    <source>
        <dbReference type="ARBA" id="ARBA00022475"/>
    </source>
</evidence>
<keyword evidence="5 7" id="KW-1133">Transmembrane helix</keyword>
<dbReference type="Pfam" id="PF07681">
    <property type="entry name" value="DoxX"/>
    <property type="match status" value="1"/>
</dbReference>
<comment type="similarity">
    <text evidence="2">Belongs to the DoxX family.</text>
</comment>
<gene>
    <name evidence="8" type="ORF">OF122_16105</name>
</gene>
<name>A0ABY6ILT8_9HYPH</name>
<evidence type="ECO:0000256" key="6">
    <source>
        <dbReference type="ARBA" id="ARBA00023136"/>
    </source>
</evidence>
<keyword evidence="9" id="KW-1185">Reference proteome</keyword>
<keyword evidence="6 7" id="KW-0472">Membrane</keyword>
<dbReference type="PANTHER" id="PTHR33452:SF1">
    <property type="entry name" value="INNER MEMBRANE PROTEIN YPHA-RELATED"/>
    <property type="match status" value="1"/>
</dbReference>
<evidence type="ECO:0000256" key="5">
    <source>
        <dbReference type="ARBA" id="ARBA00022989"/>
    </source>
</evidence>
<accession>A0ABY6ILT8</accession>
<reference evidence="8" key="1">
    <citation type="submission" date="2022-10" db="EMBL/GenBank/DDBJ databases">
        <title>YIM 151497 complete genome.</title>
        <authorList>
            <person name="Chen X."/>
        </authorList>
    </citation>
    <scope>NUCLEOTIDE SEQUENCE</scope>
    <source>
        <strain evidence="8">YIM 151497</strain>
    </source>
</reference>
<evidence type="ECO:0000256" key="4">
    <source>
        <dbReference type="ARBA" id="ARBA00022692"/>
    </source>
</evidence>
<keyword evidence="4 7" id="KW-0812">Transmembrane</keyword>
<feature type="transmembrane region" description="Helical" evidence="7">
    <location>
        <begin position="70"/>
        <end position="87"/>
    </location>
</feature>
<evidence type="ECO:0000313" key="9">
    <source>
        <dbReference type="Proteomes" id="UP001163882"/>
    </source>
</evidence>
<proteinExistence type="inferred from homology"/>
<dbReference type="InterPro" id="IPR032808">
    <property type="entry name" value="DoxX"/>
</dbReference>
<feature type="transmembrane region" description="Helical" evidence="7">
    <location>
        <begin position="99"/>
        <end position="122"/>
    </location>
</feature>
<protein>
    <submittedName>
        <fullName evidence="8">DoxX family protein</fullName>
    </submittedName>
</protein>
<comment type="subcellular location">
    <subcellularLocation>
        <location evidence="1">Cell membrane</location>
        <topology evidence="1">Multi-pass membrane protein</topology>
    </subcellularLocation>
</comment>
<evidence type="ECO:0000313" key="8">
    <source>
        <dbReference type="EMBL" id="UYQ71556.1"/>
    </source>
</evidence>
<sequence>MNALQTYLPTVGRIFLAIIFILAGLSKITAIEGNVGYMEAFGVPGFLIWLVIIVEVVGGVMLAAGYKTRWAAAALGGFSLASALIFHTDFSNQMEMTNFLKNLAITGGMLYVIAFGPGALAVDMRK</sequence>